<feature type="domain" description="VanZ-like" evidence="2">
    <location>
        <begin position="18"/>
        <end position="128"/>
    </location>
</feature>
<evidence type="ECO:0000313" key="4">
    <source>
        <dbReference type="Proteomes" id="UP000284543"/>
    </source>
</evidence>
<name>A0A412YZT7_9FIRM</name>
<evidence type="ECO:0000259" key="2">
    <source>
        <dbReference type="Pfam" id="PF04892"/>
    </source>
</evidence>
<keyword evidence="1" id="KW-0812">Transmembrane</keyword>
<dbReference type="EMBL" id="QRZM01000011">
    <property type="protein sequence ID" value="RGV73154.1"/>
    <property type="molecule type" value="Genomic_DNA"/>
</dbReference>
<dbReference type="PANTHER" id="PTHR36834">
    <property type="entry name" value="MEMBRANE PROTEIN-RELATED"/>
    <property type="match status" value="1"/>
</dbReference>
<gene>
    <name evidence="3" type="ORF">DWW02_22380</name>
</gene>
<sequence>MYHNHKYSYRFLFLLSIAAILYATLYREAGKGDIELRLFWTIKRAWSEHSGYYWYLILGNIALFMPFGFFLTAILHKPDWKKAAMVGFVFSAAIEVSQVLLDRGLGEFDDVLHNTWGSLMGYCAAVILGYLFGQQKERYKGKVKGAGLFFGMTILMFTILILYNRPDWSMRLWRR</sequence>
<dbReference type="Pfam" id="PF04892">
    <property type="entry name" value="VanZ"/>
    <property type="match status" value="1"/>
</dbReference>
<feature type="transmembrane region" description="Helical" evidence="1">
    <location>
        <begin position="113"/>
        <end position="133"/>
    </location>
</feature>
<reference evidence="3 4" key="1">
    <citation type="submission" date="2018-08" db="EMBL/GenBank/DDBJ databases">
        <title>A genome reference for cultivated species of the human gut microbiota.</title>
        <authorList>
            <person name="Zou Y."/>
            <person name="Xue W."/>
            <person name="Luo G."/>
        </authorList>
    </citation>
    <scope>NUCLEOTIDE SEQUENCE [LARGE SCALE GENOMIC DNA]</scope>
    <source>
        <strain evidence="3 4">AF14-18</strain>
    </source>
</reference>
<evidence type="ECO:0000256" key="1">
    <source>
        <dbReference type="SAM" id="Phobius"/>
    </source>
</evidence>
<dbReference type="PANTHER" id="PTHR36834:SF2">
    <property type="entry name" value="MEMBRANE PROTEIN"/>
    <property type="match status" value="1"/>
</dbReference>
<comment type="caution">
    <text evidence="3">The sequence shown here is derived from an EMBL/GenBank/DDBJ whole genome shotgun (WGS) entry which is preliminary data.</text>
</comment>
<feature type="transmembrane region" description="Helical" evidence="1">
    <location>
        <begin position="145"/>
        <end position="163"/>
    </location>
</feature>
<proteinExistence type="predicted"/>
<dbReference type="AlphaFoldDB" id="A0A412YZT7"/>
<accession>A0A412YZT7</accession>
<organism evidence="3 4">
    <name type="scientific">Enterocloster bolteae</name>
    <dbReference type="NCBI Taxonomy" id="208479"/>
    <lineage>
        <taxon>Bacteria</taxon>
        <taxon>Bacillati</taxon>
        <taxon>Bacillota</taxon>
        <taxon>Clostridia</taxon>
        <taxon>Lachnospirales</taxon>
        <taxon>Lachnospiraceae</taxon>
        <taxon>Enterocloster</taxon>
    </lineage>
</organism>
<dbReference type="RefSeq" id="WP_118019381.1">
    <property type="nucleotide sequence ID" value="NZ_CAUHGS010000004.1"/>
</dbReference>
<evidence type="ECO:0000313" key="3">
    <source>
        <dbReference type="EMBL" id="RGV73154.1"/>
    </source>
</evidence>
<keyword evidence="1" id="KW-0472">Membrane</keyword>
<feature type="transmembrane region" description="Helical" evidence="1">
    <location>
        <begin position="83"/>
        <end position="101"/>
    </location>
</feature>
<feature type="transmembrane region" description="Helical" evidence="1">
    <location>
        <begin position="51"/>
        <end position="71"/>
    </location>
</feature>
<dbReference type="InterPro" id="IPR053150">
    <property type="entry name" value="Teicoplanin_resist-assoc"/>
</dbReference>
<keyword evidence="1" id="KW-1133">Transmembrane helix</keyword>
<dbReference type="Proteomes" id="UP000284543">
    <property type="component" value="Unassembled WGS sequence"/>
</dbReference>
<protein>
    <submittedName>
        <fullName evidence="3">VanZ family protein</fullName>
    </submittedName>
</protein>
<dbReference type="InterPro" id="IPR006976">
    <property type="entry name" value="VanZ-like"/>
</dbReference>